<sequence length="144" mass="16699">MKVTILDRKPKLKCKLRFDVPAVVQTPKLFFGSSDNKAMAKQNRLKEVNLLKNLPLQGITYEKISSDGEIYILDEDNSQVAYAPIEVILNADFLEDLLPLILRDSFRRVEILEPSDLSLDKFQGERLLVRMVKEYNEKLEDLMR</sequence>
<dbReference type="EMBL" id="CP058559">
    <property type="protein sequence ID" value="QNO13543.1"/>
    <property type="molecule type" value="Genomic_DNA"/>
</dbReference>
<organism evidence="1 2">
    <name type="scientific">Alkalicella caledoniensis</name>
    <dbReference type="NCBI Taxonomy" id="2731377"/>
    <lineage>
        <taxon>Bacteria</taxon>
        <taxon>Bacillati</taxon>
        <taxon>Bacillota</taxon>
        <taxon>Clostridia</taxon>
        <taxon>Eubacteriales</taxon>
        <taxon>Proteinivoracaceae</taxon>
        <taxon>Alkalicella</taxon>
    </lineage>
</organism>
<protein>
    <submittedName>
        <fullName evidence="1">Uncharacterized protein</fullName>
    </submittedName>
</protein>
<accession>A0A7G9W4D1</accession>
<dbReference type="Proteomes" id="UP000516160">
    <property type="component" value="Chromosome"/>
</dbReference>
<dbReference type="RefSeq" id="WP_213167213.1">
    <property type="nucleotide sequence ID" value="NZ_CP058559.1"/>
</dbReference>
<reference evidence="1 2" key="1">
    <citation type="submission" date="2020-07" db="EMBL/GenBank/DDBJ databases">
        <title>Alkalicella. sp. LB2 genome.</title>
        <authorList>
            <person name="Postec A."/>
            <person name="Quemeneur M."/>
        </authorList>
    </citation>
    <scope>NUCLEOTIDE SEQUENCE [LARGE SCALE GENOMIC DNA]</scope>
    <source>
        <strain evidence="1 2">LB2</strain>
    </source>
</reference>
<name>A0A7G9W4D1_ALKCA</name>
<dbReference type="KEGG" id="acae:HYG86_01550"/>
<keyword evidence="2" id="KW-1185">Reference proteome</keyword>
<gene>
    <name evidence="1" type="ORF">HYG86_01550</name>
</gene>
<evidence type="ECO:0000313" key="2">
    <source>
        <dbReference type="Proteomes" id="UP000516160"/>
    </source>
</evidence>
<proteinExistence type="predicted"/>
<dbReference type="AlphaFoldDB" id="A0A7G9W4D1"/>
<evidence type="ECO:0000313" key="1">
    <source>
        <dbReference type="EMBL" id="QNO13543.1"/>
    </source>
</evidence>